<proteinExistence type="predicted"/>
<name>A0A1J5R2I7_9ZZZZ</name>
<dbReference type="AlphaFoldDB" id="A0A1J5R2I7"/>
<comment type="caution">
    <text evidence="1">The sequence shown here is derived from an EMBL/GenBank/DDBJ whole genome shotgun (WGS) entry which is preliminary data.</text>
</comment>
<reference evidence="1" key="1">
    <citation type="submission" date="2016-10" db="EMBL/GenBank/DDBJ databases">
        <title>Sequence of Gallionella enrichment culture.</title>
        <authorList>
            <person name="Poehlein A."/>
            <person name="Muehling M."/>
            <person name="Daniel R."/>
        </authorList>
    </citation>
    <scope>NUCLEOTIDE SEQUENCE</scope>
</reference>
<sequence length="29" mass="3443">MTLRAWKTVDQRKRLDAEFDLHSELAAKI</sequence>
<protein>
    <submittedName>
        <fullName evidence="1">Uncharacterized protein</fullName>
    </submittedName>
</protein>
<dbReference type="EMBL" id="MLJW01000301">
    <property type="protein sequence ID" value="OIQ90168.1"/>
    <property type="molecule type" value="Genomic_DNA"/>
</dbReference>
<accession>A0A1J5R2I7</accession>
<gene>
    <name evidence="1" type="ORF">GALL_279090</name>
</gene>
<evidence type="ECO:0000313" key="1">
    <source>
        <dbReference type="EMBL" id="OIQ90168.1"/>
    </source>
</evidence>
<organism evidence="1">
    <name type="scientific">mine drainage metagenome</name>
    <dbReference type="NCBI Taxonomy" id="410659"/>
    <lineage>
        <taxon>unclassified sequences</taxon>
        <taxon>metagenomes</taxon>
        <taxon>ecological metagenomes</taxon>
    </lineage>
</organism>